<proteinExistence type="predicted"/>
<evidence type="ECO:0000256" key="1">
    <source>
        <dbReference type="SAM" id="SignalP"/>
    </source>
</evidence>
<evidence type="ECO:0000259" key="3">
    <source>
        <dbReference type="Pfam" id="PF06863"/>
    </source>
</evidence>
<feature type="chain" id="PRO_5037815721" description="DUF1254 domain-containing protein" evidence="1">
    <location>
        <begin position="24"/>
        <end position="345"/>
    </location>
</feature>
<name>A0A916MWV2_9BURK</name>
<dbReference type="Pfam" id="PF06863">
    <property type="entry name" value="DUF1254"/>
    <property type="match status" value="1"/>
</dbReference>
<accession>A0A916MWV2</accession>
<dbReference type="RefSeq" id="WP_211949309.1">
    <property type="nucleotide sequence ID" value="NZ_CAJPUY010000017.1"/>
</dbReference>
<gene>
    <name evidence="4" type="ORF">LMG31506_04411</name>
</gene>
<evidence type="ECO:0008006" key="6">
    <source>
        <dbReference type="Google" id="ProtNLM"/>
    </source>
</evidence>
<dbReference type="InterPro" id="IPR037050">
    <property type="entry name" value="DUF1254_sf"/>
</dbReference>
<protein>
    <recommendedName>
        <fullName evidence="6">DUF1254 domain-containing protein</fullName>
    </recommendedName>
</protein>
<evidence type="ECO:0000259" key="2">
    <source>
        <dbReference type="Pfam" id="PF06742"/>
    </source>
</evidence>
<dbReference type="AlphaFoldDB" id="A0A916MWV2"/>
<dbReference type="PANTHER" id="PTHR36509">
    <property type="entry name" value="BLL3101 PROTEIN"/>
    <property type="match status" value="1"/>
</dbReference>
<reference evidence="4" key="1">
    <citation type="submission" date="2021-03" db="EMBL/GenBank/DDBJ databases">
        <authorList>
            <person name="Peeters C."/>
        </authorList>
    </citation>
    <scope>NUCLEOTIDE SEQUENCE</scope>
    <source>
        <strain evidence="4">LMG 31506</strain>
    </source>
</reference>
<sequence length="345" mass="37666">MSVKPLHAAACAMLATVLCAAHAQVDAGAPVQVTVDNFPRAESDRYFGFTVRRGGFGKFSHFRELVPVDRPTVVRPNRDTVYSTAVFDLDAGPVTVTMPDAGKRFMSLAVLDQDSHVLGVHYRAGSYTLRKQDIGSRYVMLGVRTLIDPGRPGDAEQVRALQDAIGVSQPGGPGRFEIPDWDKASQDAIRTALIALGTTIPDSRRMFGTRDQVDPVRHLIGSAIAWGGIPEKDAFYQIVNPERNDGATIYRLDLRDVPVGAFWSVSVYNAVGYFQRNPLDAYSINSLTAKRSADGSVSIRFGGCGADTVNCLPTMPGWNYMVRYYLPQAEILQGTWKLPAARPVS</sequence>
<keyword evidence="1" id="KW-0732">Signal</keyword>
<comment type="caution">
    <text evidence="4">The sequence shown here is derived from an EMBL/GenBank/DDBJ whole genome shotgun (WGS) entry which is preliminary data.</text>
</comment>
<dbReference type="PANTHER" id="PTHR36509:SF2">
    <property type="entry name" value="BLL3101 PROTEIN"/>
    <property type="match status" value="1"/>
</dbReference>
<dbReference type="Pfam" id="PF06742">
    <property type="entry name" value="DUF1214"/>
    <property type="match status" value="1"/>
</dbReference>
<dbReference type="Gene3D" id="2.60.40.1610">
    <property type="entry name" value="Domain of unknown function DUF1254"/>
    <property type="match status" value="1"/>
</dbReference>
<dbReference type="EMBL" id="CAJPUY010000017">
    <property type="protein sequence ID" value="CAG2151438.1"/>
    <property type="molecule type" value="Genomic_DNA"/>
</dbReference>
<dbReference type="InterPro" id="IPR010621">
    <property type="entry name" value="DUF1214"/>
</dbReference>
<dbReference type="Proteomes" id="UP000672934">
    <property type="component" value="Unassembled WGS sequence"/>
</dbReference>
<organism evidence="4 5">
    <name type="scientific">Cupriavidus yeoncheonensis</name>
    <dbReference type="NCBI Taxonomy" id="1462994"/>
    <lineage>
        <taxon>Bacteria</taxon>
        <taxon>Pseudomonadati</taxon>
        <taxon>Pseudomonadota</taxon>
        <taxon>Betaproteobacteria</taxon>
        <taxon>Burkholderiales</taxon>
        <taxon>Burkholderiaceae</taxon>
        <taxon>Cupriavidus</taxon>
    </lineage>
</organism>
<dbReference type="Gene3D" id="2.60.120.600">
    <property type="entry name" value="Domain of unknown function DUF1214, C-terminal domain"/>
    <property type="match status" value="1"/>
</dbReference>
<evidence type="ECO:0000313" key="5">
    <source>
        <dbReference type="Proteomes" id="UP000672934"/>
    </source>
</evidence>
<evidence type="ECO:0000313" key="4">
    <source>
        <dbReference type="EMBL" id="CAG2151438.1"/>
    </source>
</evidence>
<keyword evidence="5" id="KW-1185">Reference proteome</keyword>
<dbReference type="SUPFAM" id="SSF160935">
    <property type="entry name" value="VPA0735-like"/>
    <property type="match status" value="1"/>
</dbReference>
<dbReference type="InterPro" id="IPR010679">
    <property type="entry name" value="DUF1254"/>
</dbReference>
<dbReference type="InterPro" id="IPR037049">
    <property type="entry name" value="DUF1214_C_sf"/>
</dbReference>
<feature type="domain" description="DUF1254" evidence="3">
    <location>
        <begin position="57"/>
        <end position="165"/>
    </location>
</feature>
<feature type="signal peptide" evidence="1">
    <location>
        <begin position="1"/>
        <end position="23"/>
    </location>
</feature>
<feature type="domain" description="DUF1214" evidence="2">
    <location>
        <begin position="243"/>
        <end position="328"/>
    </location>
</feature>